<dbReference type="CDD" id="cd11304">
    <property type="entry name" value="Cadherin_repeat"/>
    <property type="match status" value="1"/>
</dbReference>
<dbReference type="GO" id="GO:0016020">
    <property type="term" value="C:membrane"/>
    <property type="evidence" value="ECO:0007669"/>
    <property type="project" value="InterPro"/>
</dbReference>
<gene>
    <name evidence="2" type="ORF">B7P33_00425</name>
</gene>
<dbReference type="InterPro" id="IPR028974">
    <property type="entry name" value="TSP_type-3_rpt"/>
</dbReference>
<dbReference type="AlphaFoldDB" id="A0A2A4GB29"/>
<feature type="region of interest" description="Disordered" evidence="1">
    <location>
        <begin position="333"/>
        <end position="359"/>
    </location>
</feature>
<keyword evidence="3" id="KW-1185">Reference proteome</keyword>
<evidence type="ECO:0000313" key="2">
    <source>
        <dbReference type="EMBL" id="PCE65807.1"/>
    </source>
</evidence>
<comment type="caution">
    <text evidence="2">The sequence shown here is derived from an EMBL/GenBank/DDBJ whole genome shotgun (WGS) entry which is preliminary data.</text>
</comment>
<dbReference type="InterPro" id="IPR015919">
    <property type="entry name" value="Cadherin-like_sf"/>
</dbReference>
<proteinExistence type="predicted"/>
<name>A0A2A4GB29_9FLAO</name>
<dbReference type="SUPFAM" id="SSF49313">
    <property type="entry name" value="Cadherin-like"/>
    <property type="match status" value="1"/>
</dbReference>
<organism evidence="2 3">
    <name type="scientific">Sediminicola luteus</name>
    <dbReference type="NCBI Taxonomy" id="319238"/>
    <lineage>
        <taxon>Bacteria</taxon>
        <taxon>Pseudomonadati</taxon>
        <taxon>Bacteroidota</taxon>
        <taxon>Flavobacteriia</taxon>
        <taxon>Flavobacteriales</taxon>
        <taxon>Flavobacteriaceae</taxon>
        <taxon>Sediminicola</taxon>
    </lineage>
</organism>
<reference evidence="2 3" key="1">
    <citation type="submission" date="2017-04" db="EMBL/GenBank/DDBJ databases">
        <title>A new member of the family Flavobacteriaceae isolated from ascidians.</title>
        <authorList>
            <person name="Chen L."/>
        </authorList>
    </citation>
    <scope>NUCLEOTIDE SEQUENCE [LARGE SCALE GENOMIC DNA]</scope>
    <source>
        <strain evidence="2 3">HQA918</strain>
    </source>
</reference>
<dbReference type="Proteomes" id="UP000219559">
    <property type="component" value="Unassembled WGS sequence"/>
</dbReference>
<dbReference type="Gene3D" id="2.60.40.60">
    <property type="entry name" value="Cadherins"/>
    <property type="match status" value="1"/>
</dbReference>
<sequence>MALGLTIAFHMTGLSQDMLFVQGARFYTFDPGTICVVGGPATPEVAGEVFISIFYDNDDCTGSGCAGNLNYNGGTSRYFYHDVTLPRGYRFARSGSNVTNNSTTNFAGNQRPTIVSFSNNDRTARIRGRDLTFGATGGRASFRVQVLRGSNLTYRDDYIITSPSYSLARNRINIGDRTSSGTIYDAISGSQNSCGPPTFNDHSANHPENQAGVVTTIPAANPSSGMTYTLQSGLDSNHFSFNGNTRELSLNAPKDFENPIDSNTDNVYELEIEACNAYGNCSTQRTRITITDVVEVDPCDAQASGNTDTDGDGISDICDLDDDNDGILDAIEGNTDMDGDGLPNSRDTDSDGDGCSDANEAYNLVTADGGDGPEYANADTAIYNDGSGIIDANGRVSLTNYPNPVNNNWRTDDFRNSVCAPLPDMVPLFSLSDGIVNGIEDQIFIVKIKEINGGDSDPNIPLVVRINRSNDVNFTFDRNLQSLTVNGSSETLQNSDWTYNSSDPTYHIFRFNGTLAANGLTAFGFRASYNANNTKGKVNFTASISPGSGGDSEPGNNIDVETLVFFPE</sequence>
<dbReference type="SUPFAM" id="SSF103647">
    <property type="entry name" value="TSP type-3 repeat"/>
    <property type="match status" value="1"/>
</dbReference>
<dbReference type="EMBL" id="NBWU01000001">
    <property type="protein sequence ID" value="PCE65807.1"/>
    <property type="molecule type" value="Genomic_DNA"/>
</dbReference>
<evidence type="ECO:0000313" key="3">
    <source>
        <dbReference type="Proteomes" id="UP000219559"/>
    </source>
</evidence>
<evidence type="ECO:0008006" key="4">
    <source>
        <dbReference type="Google" id="ProtNLM"/>
    </source>
</evidence>
<dbReference type="GO" id="GO:0005509">
    <property type="term" value="F:calcium ion binding"/>
    <property type="evidence" value="ECO:0007669"/>
    <property type="project" value="InterPro"/>
</dbReference>
<evidence type="ECO:0000256" key="1">
    <source>
        <dbReference type="SAM" id="MobiDB-lite"/>
    </source>
</evidence>
<accession>A0A2A4GB29</accession>
<protein>
    <recommendedName>
        <fullName evidence="4">Cadherin domain-containing protein</fullName>
    </recommendedName>
</protein>